<dbReference type="InterPro" id="IPR000462">
    <property type="entry name" value="CDP-OH_P_trans"/>
</dbReference>
<evidence type="ECO:0000256" key="5">
    <source>
        <dbReference type="ARBA" id="ARBA00007897"/>
    </source>
</evidence>
<dbReference type="GO" id="GO:0046872">
    <property type="term" value="F:metal ion binding"/>
    <property type="evidence" value="ECO:0007669"/>
    <property type="project" value="UniProtKB-KW"/>
</dbReference>
<evidence type="ECO:0000256" key="8">
    <source>
        <dbReference type="ARBA" id="ARBA00018322"/>
    </source>
</evidence>
<dbReference type="GeneID" id="8739426"/>
<evidence type="ECO:0000256" key="15">
    <source>
        <dbReference type="ARBA" id="ARBA00023268"/>
    </source>
</evidence>
<dbReference type="InterPro" id="IPR053433">
    <property type="entry name" value="IPC_transferase/DIPP_synth"/>
</dbReference>
<feature type="transmembrane region" description="Helical" evidence="18">
    <location>
        <begin position="332"/>
        <end position="350"/>
    </location>
</feature>
<dbReference type="InterPro" id="IPR029044">
    <property type="entry name" value="Nucleotide-diphossugar_trans"/>
</dbReference>
<evidence type="ECO:0000256" key="6">
    <source>
        <dbReference type="ARBA" id="ARBA00012504"/>
    </source>
</evidence>
<evidence type="ECO:0000256" key="14">
    <source>
        <dbReference type="ARBA" id="ARBA00023136"/>
    </source>
</evidence>
<evidence type="ECO:0000256" key="12">
    <source>
        <dbReference type="ARBA" id="ARBA00022842"/>
    </source>
</evidence>
<dbReference type="EMBL" id="CP001857">
    <property type="protein sequence ID" value="ADB57829.1"/>
    <property type="molecule type" value="Genomic_DNA"/>
</dbReference>
<keyword evidence="21" id="KW-1185">Reference proteome</keyword>
<accession>D2RHQ4</accession>
<dbReference type="eggNOG" id="arCOG00673">
    <property type="taxonomic scope" value="Archaea"/>
</dbReference>
<keyword evidence="12" id="KW-0460">Magnesium</keyword>
<dbReference type="EC" id="2.7.8.34" evidence="7"/>
<evidence type="ECO:0000256" key="11">
    <source>
        <dbReference type="ARBA" id="ARBA00022723"/>
    </source>
</evidence>
<keyword evidence="10 18" id="KW-0812">Transmembrane</keyword>
<dbReference type="PANTHER" id="PTHR19136">
    <property type="entry name" value="MOLYBDENUM COFACTOR GUANYLYLTRANSFERASE"/>
    <property type="match status" value="1"/>
</dbReference>
<dbReference type="Pfam" id="PF01066">
    <property type="entry name" value="CDP-OH_P_transf"/>
    <property type="match status" value="1"/>
</dbReference>
<dbReference type="InterPro" id="IPR043130">
    <property type="entry name" value="CDP-OH_PTrfase_TM_dom"/>
</dbReference>
<dbReference type="GO" id="GO:0016020">
    <property type="term" value="C:membrane"/>
    <property type="evidence" value="ECO:0007669"/>
    <property type="project" value="UniProtKB-SubCell"/>
</dbReference>
<dbReference type="EC" id="2.7.7.74" evidence="6"/>
<dbReference type="FunFam" id="1.20.120.1760:FF:000042">
    <property type="entry name" value="Bifunctional IPC transferase and DIPP synthase"/>
    <property type="match status" value="1"/>
</dbReference>
<evidence type="ECO:0000313" key="20">
    <source>
        <dbReference type="EMBL" id="ADB57829.1"/>
    </source>
</evidence>
<dbReference type="FunFam" id="3.90.550.10:FF:000282">
    <property type="entry name" value="Bifunctional IPC transferase and DIPP synthase"/>
    <property type="match status" value="1"/>
</dbReference>
<reference evidence="20 21" key="1">
    <citation type="journal article" date="2010" name="Stand. Genomic Sci.">
        <title>Complete genome sequence of Archaeoglobus profundus type strain (AV18).</title>
        <authorList>
            <person name="von Jan M."/>
            <person name="Lapidus A."/>
            <person name="Del Rio T.G."/>
            <person name="Copeland A."/>
            <person name="Tice H."/>
            <person name="Cheng J.F."/>
            <person name="Lucas S."/>
            <person name="Chen F."/>
            <person name="Nolan M."/>
            <person name="Goodwin L."/>
            <person name="Han C."/>
            <person name="Pitluck S."/>
            <person name="Liolios K."/>
            <person name="Ivanova N."/>
            <person name="Mavromatis K."/>
            <person name="Ovchinnikova G."/>
            <person name="Chertkov O."/>
            <person name="Pati A."/>
            <person name="Chen A."/>
            <person name="Palaniappan K."/>
            <person name="Land M."/>
            <person name="Hauser L."/>
            <person name="Chang Y.J."/>
            <person name="Jeffries C.D."/>
            <person name="Saunders E."/>
            <person name="Brettin T."/>
            <person name="Detter J.C."/>
            <person name="Chain P."/>
            <person name="Eichinger K."/>
            <person name="Huber H."/>
            <person name="Spring S."/>
            <person name="Rohde M."/>
            <person name="Goker M."/>
            <person name="Wirth R."/>
            <person name="Woyke T."/>
            <person name="Bristow J."/>
            <person name="Eisen J.A."/>
            <person name="Markowitz V."/>
            <person name="Hugenholtz P."/>
            <person name="Kyrpides N.C."/>
            <person name="Klenk H.P."/>
        </authorList>
    </citation>
    <scope>NUCLEOTIDE SEQUENCE [LARGE SCALE GENOMIC DNA]</scope>
    <source>
        <strain evidence="21">DSM 5631 / JCM 9629 / NBRC 100127 / Av18</strain>
    </source>
</reference>
<feature type="transmembrane region" description="Helical" evidence="18">
    <location>
        <begin position="256"/>
        <end position="282"/>
    </location>
</feature>
<evidence type="ECO:0000256" key="10">
    <source>
        <dbReference type="ARBA" id="ARBA00022692"/>
    </source>
</evidence>
<dbReference type="GO" id="GO:0008654">
    <property type="term" value="P:phospholipid biosynthetic process"/>
    <property type="evidence" value="ECO:0007669"/>
    <property type="project" value="InterPro"/>
</dbReference>
<dbReference type="GO" id="GO:0016780">
    <property type="term" value="F:phosphotransferase activity, for other substituted phosphate groups"/>
    <property type="evidence" value="ECO:0007669"/>
    <property type="project" value="InterPro"/>
</dbReference>
<dbReference type="AlphaFoldDB" id="D2RHQ4"/>
<dbReference type="Pfam" id="PF12804">
    <property type="entry name" value="NTP_transf_3"/>
    <property type="match status" value="1"/>
</dbReference>
<sequence>MKAVVLCAGFGTRMGRTVKPLLKVAGREIMFRNLKLLQDNGIDEFVVVVNNENRKAIEDFLKRNNFKYRIVVNPHPERGNGYSFYLAKDFVDDRFVLVMGDHVYDEEFVRVALRGDGLICDRNPLYVDIDEATKVLVENGRIKRIGKDLKEWCCVDTGFFILTRDVFKYAEEIIDREEIKLSDIIERSRIKVTEISGLFWMDVDTPEELKKANKLLVRKSYKGRGDGFVSRRINRKISLRLSELLVNRITPNQATLISFLVGIFSAILNLFSIPLAGLVYQISSILDGIDGEIARASLRTSKFGGWLDSVLDRYVDFLFLLTLSFVSNLNNLEWIIACFAMFGSFMVSYTTERYKGAFFSDFYNDFDFKFPGKRDERIFLIFLFCLFSFLGKFVIVTLLALIAVITNLRVVTTIYIVYKNKRFV</sequence>
<evidence type="ECO:0000259" key="19">
    <source>
        <dbReference type="Pfam" id="PF12804"/>
    </source>
</evidence>
<dbReference type="SUPFAM" id="SSF53448">
    <property type="entry name" value="Nucleotide-diphospho-sugar transferases"/>
    <property type="match status" value="1"/>
</dbReference>
<dbReference type="Gene3D" id="1.20.120.1760">
    <property type="match status" value="1"/>
</dbReference>
<dbReference type="Gene3D" id="3.90.550.10">
    <property type="entry name" value="Spore Coat Polysaccharide Biosynthesis Protein SpsA, Chain A"/>
    <property type="match status" value="1"/>
</dbReference>
<dbReference type="InterPro" id="IPR025877">
    <property type="entry name" value="MobA-like_NTP_Trfase"/>
</dbReference>
<comment type="catalytic activity">
    <reaction evidence="1">
        <text>1D-myo-inositol 3-phosphate + CTP + H(+) = CDP-1L-myo-inositol + diphosphate</text>
        <dbReference type="Rhea" id="RHEA:30647"/>
        <dbReference type="ChEBI" id="CHEBI:15378"/>
        <dbReference type="ChEBI" id="CHEBI:33019"/>
        <dbReference type="ChEBI" id="CHEBI:37563"/>
        <dbReference type="ChEBI" id="CHEBI:58401"/>
        <dbReference type="ChEBI" id="CHEBI:62573"/>
        <dbReference type="EC" id="2.7.7.74"/>
    </reaction>
</comment>
<comment type="catalytic activity">
    <reaction evidence="16">
        <text>CDP-1L-myo-inositol + 1D-myo-inositol 3-phosphate = bis(1L-myo-inositol) 3,1'-phosphate 1-phosphate + CMP + H(+)</text>
        <dbReference type="Rhea" id="RHEA:31327"/>
        <dbReference type="ChEBI" id="CHEBI:15378"/>
        <dbReference type="ChEBI" id="CHEBI:58401"/>
        <dbReference type="ChEBI" id="CHEBI:60377"/>
        <dbReference type="ChEBI" id="CHEBI:62573"/>
        <dbReference type="ChEBI" id="CHEBI:62576"/>
        <dbReference type="EC" id="2.7.8.34"/>
    </reaction>
</comment>
<evidence type="ECO:0000256" key="13">
    <source>
        <dbReference type="ARBA" id="ARBA00022989"/>
    </source>
</evidence>
<comment type="cofactor">
    <cofactor evidence="2">
        <name>Mg(2+)</name>
        <dbReference type="ChEBI" id="CHEBI:18420"/>
    </cofactor>
</comment>
<evidence type="ECO:0000256" key="1">
    <source>
        <dbReference type="ARBA" id="ARBA00000729"/>
    </source>
</evidence>
<evidence type="ECO:0000256" key="7">
    <source>
        <dbReference type="ARBA" id="ARBA00013268"/>
    </source>
</evidence>
<dbReference type="PROSITE" id="PS00379">
    <property type="entry name" value="CDP_ALCOHOL_P_TRANSF"/>
    <property type="match status" value="1"/>
</dbReference>
<dbReference type="InterPro" id="IPR048254">
    <property type="entry name" value="CDP_ALCOHOL_P_TRANSF_CS"/>
</dbReference>
<dbReference type="NCBIfam" id="NF041135">
    <property type="entry name" value="IPPtranDIPPsyn_Thcocales"/>
    <property type="match status" value="1"/>
</dbReference>
<evidence type="ECO:0000256" key="4">
    <source>
        <dbReference type="ARBA" id="ARBA00006982"/>
    </source>
</evidence>
<comment type="similarity">
    <text evidence="4">In the C-terminal section; belongs to the CDP-alcohol phosphatidyltransferase class-I family.</text>
</comment>
<dbReference type="KEGG" id="apo:Arcpr_0766"/>
<dbReference type="PANTHER" id="PTHR19136:SF84">
    <property type="entry name" value="BIFUNCTIONAL IPC TRANSFERASE AND DIPP SYNTHASE"/>
    <property type="match status" value="1"/>
</dbReference>
<comment type="similarity">
    <text evidence="5">In the N-terminal section; belongs to the MobA family.</text>
</comment>
<feature type="domain" description="MobA-like NTP transferase" evidence="19">
    <location>
        <begin position="3"/>
        <end position="110"/>
    </location>
</feature>
<evidence type="ECO:0000256" key="2">
    <source>
        <dbReference type="ARBA" id="ARBA00001946"/>
    </source>
</evidence>
<dbReference type="HOGENOM" id="CLU_643435_0_0_2"/>
<dbReference type="Proteomes" id="UP000001901">
    <property type="component" value="Chromosome"/>
</dbReference>
<keyword evidence="13 18" id="KW-1133">Transmembrane helix</keyword>
<dbReference type="OrthoDB" id="15372at2157"/>
<keyword evidence="9 17" id="KW-0808">Transferase</keyword>
<keyword evidence="14 18" id="KW-0472">Membrane</keyword>
<feature type="transmembrane region" description="Helical" evidence="18">
    <location>
        <begin position="378"/>
        <end position="395"/>
    </location>
</feature>
<dbReference type="RefSeq" id="WP_012940165.1">
    <property type="nucleotide sequence ID" value="NC_013741.1"/>
</dbReference>
<comment type="similarity">
    <text evidence="17">Belongs to the CDP-alcohol phosphatidyltransferase class-I family.</text>
</comment>
<evidence type="ECO:0000256" key="18">
    <source>
        <dbReference type="SAM" id="Phobius"/>
    </source>
</evidence>
<keyword evidence="11" id="KW-0479">Metal-binding</keyword>
<evidence type="ECO:0000256" key="3">
    <source>
        <dbReference type="ARBA" id="ARBA00004141"/>
    </source>
</evidence>
<name>D2RHQ4_ARCPA</name>
<evidence type="ECO:0000313" key="21">
    <source>
        <dbReference type="Proteomes" id="UP000001901"/>
    </source>
</evidence>
<proteinExistence type="inferred from homology"/>
<dbReference type="STRING" id="572546.Arcpr_0766"/>
<comment type="subcellular location">
    <subcellularLocation>
        <location evidence="3">Membrane</location>
        <topology evidence="3">Multi-pass membrane protein</topology>
    </subcellularLocation>
</comment>
<organism evidence="20 21">
    <name type="scientific">Archaeoglobus profundus (strain DSM 5631 / JCM 9629 / NBRC 100127 / Av18)</name>
    <dbReference type="NCBI Taxonomy" id="572546"/>
    <lineage>
        <taxon>Archaea</taxon>
        <taxon>Methanobacteriati</taxon>
        <taxon>Methanobacteriota</taxon>
        <taxon>Archaeoglobi</taxon>
        <taxon>Archaeoglobales</taxon>
        <taxon>Archaeoglobaceae</taxon>
        <taxon>Archaeoglobus</taxon>
    </lineage>
</organism>
<evidence type="ECO:0000256" key="9">
    <source>
        <dbReference type="ARBA" id="ARBA00022679"/>
    </source>
</evidence>
<evidence type="ECO:0000256" key="17">
    <source>
        <dbReference type="RuleBase" id="RU003750"/>
    </source>
</evidence>
<keyword evidence="15" id="KW-0511">Multifunctional enzyme</keyword>
<evidence type="ECO:0000256" key="16">
    <source>
        <dbReference type="ARBA" id="ARBA00049235"/>
    </source>
</evidence>
<protein>
    <recommendedName>
        <fullName evidence="8">Bifunctional IPC transferase and DIPP synthase</fullName>
        <ecNumber evidence="6">2.7.7.74</ecNumber>
        <ecNumber evidence="7">2.7.8.34</ecNumber>
    </recommendedName>
</protein>
<dbReference type="GO" id="GO:0016779">
    <property type="term" value="F:nucleotidyltransferase activity"/>
    <property type="evidence" value="ECO:0007669"/>
    <property type="project" value="UniProtKB-ARBA"/>
</dbReference>
<dbReference type="PaxDb" id="572546-Arcpr_0766"/>
<gene>
    <name evidence="20" type="ordered locus">Arcpr_0766</name>
</gene>